<organism evidence="5 6">
    <name type="scientific">Mycena sanguinolenta</name>
    <dbReference type="NCBI Taxonomy" id="230812"/>
    <lineage>
        <taxon>Eukaryota</taxon>
        <taxon>Fungi</taxon>
        <taxon>Dikarya</taxon>
        <taxon>Basidiomycota</taxon>
        <taxon>Agaricomycotina</taxon>
        <taxon>Agaricomycetes</taxon>
        <taxon>Agaricomycetidae</taxon>
        <taxon>Agaricales</taxon>
        <taxon>Marasmiineae</taxon>
        <taxon>Mycenaceae</taxon>
        <taxon>Mycena</taxon>
    </lineage>
</organism>
<dbReference type="PROSITE" id="PS50893">
    <property type="entry name" value="ABC_TRANSPORTER_2"/>
    <property type="match status" value="1"/>
</dbReference>
<dbReference type="Proteomes" id="UP000623467">
    <property type="component" value="Unassembled WGS sequence"/>
</dbReference>
<evidence type="ECO:0000313" key="6">
    <source>
        <dbReference type="Proteomes" id="UP000623467"/>
    </source>
</evidence>
<name>A0A8H6XJC1_9AGAR</name>
<evidence type="ECO:0000259" key="4">
    <source>
        <dbReference type="PROSITE" id="PS50893"/>
    </source>
</evidence>
<dbReference type="SMART" id="SM00382">
    <property type="entry name" value="AAA"/>
    <property type="match status" value="1"/>
</dbReference>
<dbReference type="PANTHER" id="PTHR43394">
    <property type="entry name" value="ATP-DEPENDENT PERMEASE MDL1, MITOCHONDRIAL"/>
    <property type="match status" value="1"/>
</dbReference>
<feature type="compositionally biased region" description="Polar residues" evidence="3">
    <location>
        <begin position="1"/>
        <end position="13"/>
    </location>
</feature>
<feature type="domain" description="ABC transporter" evidence="4">
    <location>
        <begin position="420"/>
        <end position="689"/>
    </location>
</feature>
<keyword evidence="5" id="KW-0378">Hydrolase</keyword>
<dbReference type="PANTHER" id="PTHR43394:SF1">
    <property type="entry name" value="ATP-BINDING CASSETTE SUB-FAMILY B MEMBER 10, MITOCHONDRIAL"/>
    <property type="match status" value="1"/>
</dbReference>
<accession>A0A8H6XJC1</accession>
<feature type="region of interest" description="Disordered" evidence="3">
    <location>
        <begin position="1"/>
        <end position="34"/>
    </location>
</feature>
<dbReference type="Gene3D" id="3.40.50.300">
    <property type="entry name" value="P-loop containing nucleotide triphosphate hydrolases"/>
    <property type="match status" value="1"/>
</dbReference>
<dbReference type="EMBL" id="JACAZH010000027">
    <property type="protein sequence ID" value="KAF7341556.1"/>
    <property type="molecule type" value="Genomic_DNA"/>
</dbReference>
<proteinExistence type="predicted"/>
<dbReference type="InterPro" id="IPR027417">
    <property type="entry name" value="P-loop_NTPase"/>
</dbReference>
<protein>
    <submittedName>
        <fullName evidence="5">P-loop containing nucleoside triphosphate hydrolase protein</fullName>
    </submittedName>
</protein>
<dbReference type="InterPro" id="IPR003439">
    <property type="entry name" value="ABC_transporter-like_ATP-bd"/>
</dbReference>
<dbReference type="GO" id="GO:0015421">
    <property type="term" value="F:ABC-type oligopeptide transporter activity"/>
    <property type="evidence" value="ECO:0007669"/>
    <property type="project" value="TreeGrafter"/>
</dbReference>
<dbReference type="SUPFAM" id="SSF52540">
    <property type="entry name" value="P-loop containing nucleoside triphosphate hydrolases"/>
    <property type="match status" value="1"/>
</dbReference>
<gene>
    <name evidence="5" type="ORF">MSAN_02052400</name>
</gene>
<dbReference type="OrthoDB" id="6500128at2759"/>
<evidence type="ECO:0000256" key="1">
    <source>
        <dbReference type="ARBA" id="ARBA00022741"/>
    </source>
</evidence>
<dbReference type="GO" id="GO:0005524">
    <property type="term" value="F:ATP binding"/>
    <property type="evidence" value="ECO:0007669"/>
    <property type="project" value="UniProtKB-KW"/>
</dbReference>
<dbReference type="InterPro" id="IPR039421">
    <property type="entry name" value="Type_1_exporter"/>
</dbReference>
<keyword evidence="1" id="KW-0547">Nucleotide-binding</keyword>
<dbReference type="GO" id="GO:0016887">
    <property type="term" value="F:ATP hydrolysis activity"/>
    <property type="evidence" value="ECO:0007669"/>
    <property type="project" value="InterPro"/>
</dbReference>
<keyword evidence="2" id="KW-0067">ATP-binding</keyword>
<sequence length="711" mass="79079">MIQLTFPPSSSMGAPSGKSPKSTNEKDALSPPVDETDAFTTLNLGVWRVLLPKEIVSGGVISTTKQKWNSIVLAYPVVRKFFGQIYQLSPQLFVLLILLKLWGEVESVLVLYVSDRLLRIIEVGLTEGRPDVSAITQALIARLICVTVTAVTNWAREYISPMLEDRVQLHFEDHLLQAKLRLDMPTAEDGNSRSKAHAYDAWSAFNSLCAASLRLVGLLSQLAFISRQRSAGPLFTLIAMVRPMLTLVSERTLWLKPHVAYSDHPAYLRLQSLESMGQSRFRGDIIAGDIAGWITSEYHRARDALGNTVSQNVWSLYSIESTPINQILAEWAGALPTLYWAISAMMAPARFSMTSIAILQQYSSSLNHSLQMLFWDFSGVGRSFTEIKVLYEAAEVKNQIVDGDMEYPRPDIEKSKGMEIELRNVSFAYPGEKSKEAALRDISFRIPAGSLVVIVGANGSGKSTLIKLFTRMYDTQQGTLLVDGLPISEYRMADLRRTQATLTQDHKLYPLTLAENIGLGYAEHVKDTEMIMEAAKDGGAAELLEKFKDGAETTLEPMTTAFGYQLDDDKHKALKDVLTKLEKTTEVSGGEKQRLVAARTFMRFKTKKIKLLCVDEPSSALDPRGEFELFERLRQTGEGKTMVFVTHRFGHLTKHADIIICMKEGKVMELGTHKDLMAREGEYASLYNVQAQAFTEAEVANAAASEPLVAL</sequence>
<dbReference type="AlphaFoldDB" id="A0A8H6XJC1"/>
<keyword evidence="6" id="KW-1185">Reference proteome</keyword>
<reference evidence="5" key="1">
    <citation type="submission" date="2020-05" db="EMBL/GenBank/DDBJ databases">
        <title>Mycena genomes resolve the evolution of fungal bioluminescence.</title>
        <authorList>
            <person name="Tsai I.J."/>
        </authorList>
    </citation>
    <scope>NUCLEOTIDE SEQUENCE</scope>
    <source>
        <strain evidence="5">160909Yilan</strain>
    </source>
</reference>
<comment type="caution">
    <text evidence="5">The sequence shown here is derived from an EMBL/GenBank/DDBJ whole genome shotgun (WGS) entry which is preliminary data.</text>
</comment>
<evidence type="ECO:0000256" key="3">
    <source>
        <dbReference type="SAM" id="MobiDB-lite"/>
    </source>
</evidence>
<evidence type="ECO:0000313" key="5">
    <source>
        <dbReference type="EMBL" id="KAF7341556.1"/>
    </source>
</evidence>
<dbReference type="Pfam" id="PF00005">
    <property type="entry name" value="ABC_tran"/>
    <property type="match status" value="1"/>
</dbReference>
<evidence type="ECO:0000256" key="2">
    <source>
        <dbReference type="ARBA" id="ARBA00022840"/>
    </source>
</evidence>
<dbReference type="InterPro" id="IPR003593">
    <property type="entry name" value="AAA+_ATPase"/>
</dbReference>